<organism evidence="1 2">
    <name type="scientific">Fimbriiglobus ruber</name>
    <dbReference type="NCBI Taxonomy" id="1908690"/>
    <lineage>
        <taxon>Bacteria</taxon>
        <taxon>Pseudomonadati</taxon>
        <taxon>Planctomycetota</taxon>
        <taxon>Planctomycetia</taxon>
        <taxon>Gemmatales</taxon>
        <taxon>Gemmataceae</taxon>
        <taxon>Fimbriiglobus</taxon>
    </lineage>
</organism>
<comment type="caution">
    <text evidence="1">The sequence shown here is derived from an EMBL/GenBank/DDBJ whole genome shotgun (WGS) entry which is preliminary data.</text>
</comment>
<protein>
    <submittedName>
        <fullName evidence="1">Uncharacterized protein</fullName>
    </submittedName>
</protein>
<gene>
    <name evidence="1" type="ORF">FRUB_01611</name>
</gene>
<evidence type="ECO:0000313" key="2">
    <source>
        <dbReference type="Proteomes" id="UP000214646"/>
    </source>
</evidence>
<proteinExistence type="predicted"/>
<keyword evidence="2" id="KW-1185">Reference proteome</keyword>
<accession>A0A225DUT6</accession>
<evidence type="ECO:0000313" key="1">
    <source>
        <dbReference type="EMBL" id="OWK45280.1"/>
    </source>
</evidence>
<dbReference type="AlphaFoldDB" id="A0A225DUT6"/>
<dbReference type="Proteomes" id="UP000214646">
    <property type="component" value="Unassembled WGS sequence"/>
</dbReference>
<reference evidence="2" key="1">
    <citation type="submission" date="2017-06" db="EMBL/GenBank/DDBJ databases">
        <title>Genome analysis of Fimbriiglobus ruber SP5, the first member of the order Planctomycetales with confirmed chitinolytic capability.</title>
        <authorList>
            <person name="Ravin N.V."/>
            <person name="Rakitin A.L."/>
            <person name="Ivanova A.A."/>
            <person name="Beletsky A.V."/>
            <person name="Kulichevskaya I.S."/>
            <person name="Mardanov A.V."/>
            <person name="Dedysh S.N."/>
        </authorList>
    </citation>
    <scope>NUCLEOTIDE SEQUENCE [LARGE SCALE GENOMIC DNA]</scope>
    <source>
        <strain evidence="2">SP5</strain>
    </source>
</reference>
<sequence length="110" mass="12803">MRLEEKVSNQKDSWMFLIKKMTPATKPQELTWNERYRFAVAYRAFDEAKNPKEAQGETGFIPNSSRKPFDSSLIQNLKILVVVYPLDEISYKCLEKGFPADIREVAIQTK</sequence>
<name>A0A225DUT6_9BACT</name>
<dbReference type="EMBL" id="NIDE01000002">
    <property type="protein sequence ID" value="OWK45280.1"/>
    <property type="molecule type" value="Genomic_DNA"/>
</dbReference>